<dbReference type="PANTHER" id="PTHR30349">
    <property type="entry name" value="PHAGE INTEGRASE-RELATED"/>
    <property type="match status" value="1"/>
</dbReference>
<dbReference type="Pfam" id="PF00589">
    <property type="entry name" value="Phage_integrase"/>
    <property type="match status" value="1"/>
</dbReference>
<evidence type="ECO:0000259" key="5">
    <source>
        <dbReference type="PROSITE" id="PS51898"/>
    </source>
</evidence>
<feature type="domain" description="Tyr recombinase" evidence="5">
    <location>
        <begin position="173"/>
        <end position="360"/>
    </location>
</feature>
<dbReference type="Proteomes" id="UP000783871">
    <property type="component" value="Unassembled WGS sequence"/>
</dbReference>
<dbReference type="RefSeq" id="WP_168002097.1">
    <property type="nucleotide sequence ID" value="NZ_JAATEO010000018.1"/>
</dbReference>
<evidence type="ECO:0000256" key="4">
    <source>
        <dbReference type="ARBA" id="ARBA00023172"/>
    </source>
</evidence>
<dbReference type="InterPro" id="IPR010998">
    <property type="entry name" value="Integrase_recombinase_N"/>
</dbReference>
<organism evidence="6 7">
    <name type="scientific">Micromonospora thermarum</name>
    <dbReference type="NCBI Taxonomy" id="2720024"/>
    <lineage>
        <taxon>Bacteria</taxon>
        <taxon>Bacillati</taxon>
        <taxon>Actinomycetota</taxon>
        <taxon>Actinomycetes</taxon>
        <taxon>Micromonosporales</taxon>
        <taxon>Micromonosporaceae</taxon>
        <taxon>Micromonospora</taxon>
    </lineage>
</organism>
<evidence type="ECO:0000256" key="1">
    <source>
        <dbReference type="ARBA" id="ARBA00008857"/>
    </source>
</evidence>
<evidence type="ECO:0000256" key="2">
    <source>
        <dbReference type="ARBA" id="ARBA00022908"/>
    </source>
</evidence>
<proteinExistence type="inferred from homology"/>
<comment type="caution">
    <text evidence="6">The sequence shown here is derived from an EMBL/GenBank/DDBJ whole genome shotgun (WGS) entry which is preliminary data.</text>
</comment>
<dbReference type="Gene3D" id="1.10.150.130">
    <property type="match status" value="1"/>
</dbReference>
<evidence type="ECO:0000313" key="7">
    <source>
        <dbReference type="Proteomes" id="UP000783871"/>
    </source>
</evidence>
<dbReference type="EMBL" id="JAATEO010000018">
    <property type="protein sequence ID" value="NJP33728.1"/>
    <property type="molecule type" value="Genomic_DNA"/>
</dbReference>
<dbReference type="InterPro" id="IPR050090">
    <property type="entry name" value="Tyrosine_recombinase_XerCD"/>
</dbReference>
<dbReference type="PANTHER" id="PTHR30349:SF64">
    <property type="entry name" value="PROPHAGE INTEGRASE INTD-RELATED"/>
    <property type="match status" value="1"/>
</dbReference>
<dbReference type="InterPro" id="IPR011010">
    <property type="entry name" value="DNA_brk_join_enz"/>
</dbReference>
<name>A0ABX0ZCM5_9ACTN</name>
<gene>
    <name evidence="6" type="ORF">HCJ94_17490</name>
</gene>
<dbReference type="Gene3D" id="1.10.443.10">
    <property type="entry name" value="Intergrase catalytic core"/>
    <property type="match status" value="1"/>
</dbReference>
<dbReference type="SUPFAM" id="SSF56349">
    <property type="entry name" value="DNA breaking-rejoining enzymes"/>
    <property type="match status" value="1"/>
</dbReference>
<keyword evidence="4" id="KW-0233">DNA recombination</keyword>
<reference evidence="6 7" key="1">
    <citation type="submission" date="2020-03" db="EMBL/GenBank/DDBJ databases">
        <title>WGS of actinomycetes isolated from Thailand.</title>
        <authorList>
            <person name="Thawai C."/>
        </authorList>
    </citation>
    <scope>NUCLEOTIDE SEQUENCE [LARGE SCALE GENOMIC DNA]</scope>
    <source>
        <strain evidence="6 7">HSS6-12</strain>
    </source>
</reference>
<dbReference type="InterPro" id="IPR013762">
    <property type="entry name" value="Integrase-like_cat_sf"/>
</dbReference>
<dbReference type="PROSITE" id="PS51898">
    <property type="entry name" value="TYR_RECOMBINASE"/>
    <property type="match status" value="1"/>
</dbReference>
<keyword evidence="2" id="KW-0229">DNA integration</keyword>
<dbReference type="InterPro" id="IPR004107">
    <property type="entry name" value="Integrase_SAM-like_N"/>
</dbReference>
<dbReference type="CDD" id="cd01189">
    <property type="entry name" value="INT_ICEBs1_C_like"/>
    <property type="match status" value="1"/>
</dbReference>
<evidence type="ECO:0000313" key="6">
    <source>
        <dbReference type="EMBL" id="NJP33728.1"/>
    </source>
</evidence>
<accession>A0ABX0ZCM5</accession>
<keyword evidence="3" id="KW-0238">DNA-binding</keyword>
<dbReference type="InterPro" id="IPR002104">
    <property type="entry name" value="Integrase_catalytic"/>
</dbReference>
<evidence type="ECO:0000256" key="3">
    <source>
        <dbReference type="ARBA" id="ARBA00023125"/>
    </source>
</evidence>
<keyword evidence="7" id="KW-1185">Reference proteome</keyword>
<dbReference type="Pfam" id="PF14659">
    <property type="entry name" value="Phage_int_SAM_3"/>
    <property type="match status" value="1"/>
</dbReference>
<comment type="similarity">
    <text evidence="1">Belongs to the 'phage' integrase family.</text>
</comment>
<sequence>MWVEKNGPVYRIRDLVHGKKVTIETGWPNKTAAKERLIVLKAEQLRGDWVDPRAGKLLLGDWIATWWPVYKASLKPNTVQSEGSRIRTHILPRLGHLALDELDTLVLQTWVAAMLTGEKDPDRPDKWKHRPIAVKTVRNCHGLLHKILAAAVQQRRLRANPCDGVQLPKLVPREMRFLTEPEAGRLVAAVPKHWRPLVLLLIMTGLRWGEAIGLAVKNLDVLTGRLTVVRSMSELATGELVFGTPKTHRGRRTVTFPAKTVGAALAGLVVDKHRDDVVFTAPNGGPVRTRNFRRGWVKWTEKAGLPGLRIHDLRHTQAAWLISANKPLSAISRRLGHASIAVTDGLYGHLLPEVEEGILAVLEAALTHIDPALLDIDDSVDLALTDAAAGDDTADAGDEVYLTADELEAAIEAELTDDE</sequence>
<protein>
    <submittedName>
        <fullName evidence="6">Site-specific integrase</fullName>
    </submittedName>
</protein>